<evidence type="ECO:0000313" key="1">
    <source>
        <dbReference type="EMBL" id="CAB3740234.1"/>
    </source>
</evidence>
<protein>
    <submittedName>
        <fullName evidence="1">Uncharacterized protein</fullName>
    </submittedName>
</protein>
<proteinExistence type="predicted"/>
<organism evidence="1 2">
    <name type="scientific">Paraburkholderia phenoliruptrix</name>
    <dbReference type="NCBI Taxonomy" id="252970"/>
    <lineage>
        <taxon>Bacteria</taxon>
        <taxon>Pseudomonadati</taxon>
        <taxon>Pseudomonadota</taxon>
        <taxon>Betaproteobacteria</taxon>
        <taxon>Burkholderiales</taxon>
        <taxon>Burkholderiaceae</taxon>
        <taxon>Paraburkholderia</taxon>
    </lineage>
</organism>
<sequence length="75" mass="8409">MFTQQETKRQIEARGGKVFAFDRGESMNLVSENHAQQKLDRMRRHGSRKVKVAVRRAGMLNPSAAVAAVRIATRG</sequence>
<accession>A0A6J5CP27</accession>
<dbReference type="RefSeq" id="WP_035486215.1">
    <property type="nucleotide sequence ID" value="NZ_CADFGL010000060.1"/>
</dbReference>
<dbReference type="AlphaFoldDB" id="A0A6J5CP27"/>
<reference evidence="1 2" key="1">
    <citation type="submission" date="2020-04" db="EMBL/GenBank/DDBJ databases">
        <authorList>
            <person name="De Canck E."/>
        </authorList>
    </citation>
    <scope>NUCLEOTIDE SEQUENCE [LARGE SCALE GENOMIC DNA]</scope>
    <source>
        <strain evidence="1 2">LMG 22037</strain>
    </source>
</reference>
<dbReference type="EMBL" id="CADIKB010000064">
    <property type="protein sequence ID" value="CAB3740234.1"/>
    <property type="molecule type" value="Genomic_DNA"/>
</dbReference>
<dbReference type="Proteomes" id="UP000494249">
    <property type="component" value="Unassembled WGS sequence"/>
</dbReference>
<gene>
    <name evidence="1" type="ORF">LMG22037_06373</name>
</gene>
<evidence type="ECO:0000313" key="2">
    <source>
        <dbReference type="Proteomes" id="UP000494249"/>
    </source>
</evidence>
<name>A0A6J5CP27_9BURK</name>